<dbReference type="OrthoDB" id="162969at2759"/>
<keyword evidence="2" id="KW-1185">Reference proteome</keyword>
<protein>
    <submittedName>
        <fullName evidence="1">Uncharacterized protein</fullName>
    </submittedName>
</protein>
<name>A0A409WWZ6_PSICY</name>
<reference evidence="1 2" key="1">
    <citation type="journal article" date="2018" name="Evol. Lett.">
        <title>Horizontal gene cluster transfer increased hallucinogenic mushroom diversity.</title>
        <authorList>
            <person name="Reynolds H.T."/>
            <person name="Vijayakumar V."/>
            <person name="Gluck-Thaler E."/>
            <person name="Korotkin H.B."/>
            <person name="Matheny P.B."/>
            <person name="Slot J.C."/>
        </authorList>
    </citation>
    <scope>NUCLEOTIDE SEQUENCE [LARGE SCALE GENOMIC DNA]</scope>
    <source>
        <strain evidence="1 2">2631</strain>
    </source>
</reference>
<sequence length="147" mass="16281">MDPVVRAEKQVEVALEELVATGALQRSNRMDIESLLNPEGESNISAESSDKEIYQAVIDARAAHENLEINGGDDFEGDSPTIMEPQPTRRDVLKASSIITKYISHIDDPAARKIEALLSSLNGKLRLEGTRKMRDTVVTDFFRPEVS</sequence>
<dbReference type="EMBL" id="NHYD01003054">
    <property type="protein sequence ID" value="PPQ83060.1"/>
    <property type="molecule type" value="Genomic_DNA"/>
</dbReference>
<comment type="caution">
    <text evidence="1">The sequence shown here is derived from an EMBL/GenBank/DDBJ whole genome shotgun (WGS) entry which is preliminary data.</text>
</comment>
<evidence type="ECO:0000313" key="1">
    <source>
        <dbReference type="EMBL" id="PPQ83060.1"/>
    </source>
</evidence>
<dbReference type="STRING" id="93625.A0A409WWZ6"/>
<dbReference type="AlphaFoldDB" id="A0A409WWZ6"/>
<dbReference type="Proteomes" id="UP000283269">
    <property type="component" value="Unassembled WGS sequence"/>
</dbReference>
<accession>A0A409WWZ6</accession>
<dbReference type="InParanoid" id="A0A409WWZ6"/>
<evidence type="ECO:0000313" key="2">
    <source>
        <dbReference type="Proteomes" id="UP000283269"/>
    </source>
</evidence>
<gene>
    <name evidence="1" type="ORF">CVT25_005219</name>
</gene>
<proteinExistence type="predicted"/>
<organism evidence="1 2">
    <name type="scientific">Psilocybe cyanescens</name>
    <dbReference type="NCBI Taxonomy" id="93625"/>
    <lineage>
        <taxon>Eukaryota</taxon>
        <taxon>Fungi</taxon>
        <taxon>Dikarya</taxon>
        <taxon>Basidiomycota</taxon>
        <taxon>Agaricomycotina</taxon>
        <taxon>Agaricomycetes</taxon>
        <taxon>Agaricomycetidae</taxon>
        <taxon>Agaricales</taxon>
        <taxon>Agaricineae</taxon>
        <taxon>Strophariaceae</taxon>
        <taxon>Psilocybe</taxon>
    </lineage>
</organism>